<proteinExistence type="predicted"/>
<gene>
    <name evidence="1" type="ORF">BDV26DRAFT_257857</name>
</gene>
<name>A0A5N7BEJ4_9EURO</name>
<sequence>MFEIDVQQVLMQLEEWYVKLDPTSRSDCRTTKLEQWSLNNDSEQPFHIKLPSKVPSLQVR</sequence>
<evidence type="ECO:0000313" key="1">
    <source>
        <dbReference type="EMBL" id="KAE8380201.1"/>
    </source>
</evidence>
<accession>A0A5N7BEJ4</accession>
<dbReference type="OrthoDB" id="10499889at2759"/>
<dbReference type="EMBL" id="ML736184">
    <property type="protein sequence ID" value="KAE8380201.1"/>
    <property type="molecule type" value="Genomic_DNA"/>
</dbReference>
<keyword evidence="2" id="KW-1185">Reference proteome</keyword>
<dbReference type="Proteomes" id="UP000326198">
    <property type="component" value="Unassembled WGS sequence"/>
</dbReference>
<reference evidence="1 2" key="1">
    <citation type="submission" date="2019-04" db="EMBL/GenBank/DDBJ databases">
        <title>Friends and foes A comparative genomics studyof 23 Aspergillus species from section Flavi.</title>
        <authorList>
            <consortium name="DOE Joint Genome Institute"/>
            <person name="Kjaerbolling I."/>
            <person name="Vesth T."/>
            <person name="Frisvad J.C."/>
            <person name="Nybo J.L."/>
            <person name="Theobald S."/>
            <person name="Kildgaard S."/>
            <person name="Isbrandt T."/>
            <person name="Kuo A."/>
            <person name="Sato A."/>
            <person name="Lyhne E.K."/>
            <person name="Kogle M.E."/>
            <person name="Wiebenga A."/>
            <person name="Kun R.S."/>
            <person name="Lubbers R.J."/>
            <person name="Makela M.R."/>
            <person name="Barry K."/>
            <person name="Chovatia M."/>
            <person name="Clum A."/>
            <person name="Daum C."/>
            <person name="Haridas S."/>
            <person name="He G."/>
            <person name="LaButti K."/>
            <person name="Lipzen A."/>
            <person name="Mondo S."/>
            <person name="Riley R."/>
            <person name="Salamov A."/>
            <person name="Simmons B.A."/>
            <person name="Magnuson J.K."/>
            <person name="Henrissat B."/>
            <person name="Mortensen U.H."/>
            <person name="Larsen T.O."/>
            <person name="Devries R.P."/>
            <person name="Grigoriev I.V."/>
            <person name="Machida M."/>
            <person name="Baker S.E."/>
            <person name="Andersen M.R."/>
        </authorList>
    </citation>
    <scope>NUCLEOTIDE SEQUENCE [LARGE SCALE GENOMIC DNA]</scope>
    <source>
        <strain evidence="1 2">IBT 29228</strain>
    </source>
</reference>
<dbReference type="AlphaFoldDB" id="A0A5N7BEJ4"/>
<protein>
    <submittedName>
        <fullName evidence="1">Uncharacterized protein</fullName>
    </submittedName>
</protein>
<organism evidence="1 2">
    <name type="scientific">Aspergillus bertholletiae</name>
    <dbReference type="NCBI Taxonomy" id="1226010"/>
    <lineage>
        <taxon>Eukaryota</taxon>
        <taxon>Fungi</taxon>
        <taxon>Dikarya</taxon>
        <taxon>Ascomycota</taxon>
        <taxon>Pezizomycotina</taxon>
        <taxon>Eurotiomycetes</taxon>
        <taxon>Eurotiomycetidae</taxon>
        <taxon>Eurotiales</taxon>
        <taxon>Aspergillaceae</taxon>
        <taxon>Aspergillus</taxon>
        <taxon>Aspergillus subgen. Circumdati</taxon>
    </lineage>
</organism>
<evidence type="ECO:0000313" key="2">
    <source>
        <dbReference type="Proteomes" id="UP000326198"/>
    </source>
</evidence>